<proteinExistence type="predicted"/>
<evidence type="ECO:0000256" key="2">
    <source>
        <dbReference type="PROSITE-ProRule" id="PRU00059"/>
    </source>
</evidence>
<protein>
    <recommendedName>
        <fullName evidence="3">CUB domain-containing protein</fullName>
    </recommendedName>
</protein>
<evidence type="ECO:0000259" key="3">
    <source>
        <dbReference type="PROSITE" id="PS01180"/>
    </source>
</evidence>
<dbReference type="InterPro" id="IPR000859">
    <property type="entry name" value="CUB_dom"/>
</dbReference>
<dbReference type="CDD" id="cd00041">
    <property type="entry name" value="CUB"/>
    <property type="match status" value="1"/>
</dbReference>
<dbReference type="Gene3D" id="2.60.120.290">
    <property type="entry name" value="Spermadhesin, CUB domain"/>
    <property type="match status" value="1"/>
</dbReference>
<organism evidence="4 5">
    <name type="scientific">Periophthalmus magnuspinnatus</name>
    <dbReference type="NCBI Taxonomy" id="409849"/>
    <lineage>
        <taxon>Eukaryota</taxon>
        <taxon>Metazoa</taxon>
        <taxon>Chordata</taxon>
        <taxon>Craniata</taxon>
        <taxon>Vertebrata</taxon>
        <taxon>Euteleostomi</taxon>
        <taxon>Actinopterygii</taxon>
        <taxon>Neopterygii</taxon>
        <taxon>Teleostei</taxon>
        <taxon>Neoteleostei</taxon>
        <taxon>Acanthomorphata</taxon>
        <taxon>Gobiaria</taxon>
        <taxon>Gobiiformes</taxon>
        <taxon>Gobioidei</taxon>
        <taxon>Gobiidae</taxon>
        <taxon>Oxudercinae</taxon>
        <taxon>Periophthalmus</taxon>
    </lineage>
</organism>
<name>A0A3B3Z7Q9_9GOBI</name>
<comment type="caution">
    <text evidence="2">Lacks conserved residue(s) required for the propagation of feature annotation.</text>
</comment>
<accession>A0A3B3Z7Q9</accession>
<reference evidence="4" key="1">
    <citation type="submission" date="2025-08" db="UniProtKB">
        <authorList>
            <consortium name="Ensembl"/>
        </authorList>
    </citation>
    <scope>IDENTIFICATION</scope>
</reference>
<dbReference type="InterPro" id="IPR052129">
    <property type="entry name" value="Spermadhesin-Link_domain"/>
</dbReference>
<dbReference type="PANTHER" id="PTHR46908:SF8">
    <property type="entry name" value="C-TYPE LECTIN DOMAIN-CONTAINING PROTEIN"/>
    <property type="match status" value="1"/>
</dbReference>
<dbReference type="PANTHER" id="PTHR46908">
    <property type="entry name" value="CUBILIN-LIKE PROTEIN"/>
    <property type="match status" value="1"/>
</dbReference>
<keyword evidence="5" id="KW-1185">Reference proteome</keyword>
<evidence type="ECO:0000313" key="4">
    <source>
        <dbReference type="Ensembl" id="ENSPMGP00000000642.1"/>
    </source>
</evidence>
<feature type="domain" description="CUB" evidence="3">
    <location>
        <begin position="36"/>
        <end position="78"/>
    </location>
</feature>
<reference evidence="4" key="2">
    <citation type="submission" date="2025-09" db="UniProtKB">
        <authorList>
            <consortium name="Ensembl"/>
        </authorList>
    </citation>
    <scope>IDENTIFICATION</scope>
</reference>
<evidence type="ECO:0000256" key="1">
    <source>
        <dbReference type="ARBA" id="ARBA00023157"/>
    </source>
</evidence>
<dbReference type="STRING" id="409849.ENSPMGP00000000642"/>
<sequence length="100" mass="11245">MHITDSPLDLWGHSHFISAYYFFLSFSSFCPYPATCGGNVSGPSGVILSPNYPQPYPAGKECDWRIRVNPDFVIALIFKRLDNKHIFTRAYLAPGFIVDA</sequence>
<dbReference type="InterPro" id="IPR035914">
    <property type="entry name" value="Sperma_CUB_dom_sf"/>
</dbReference>
<dbReference type="SUPFAM" id="SSF49854">
    <property type="entry name" value="Spermadhesin, CUB domain"/>
    <property type="match status" value="1"/>
</dbReference>
<keyword evidence="1" id="KW-1015">Disulfide bond</keyword>
<dbReference type="Proteomes" id="UP000261520">
    <property type="component" value="Unplaced"/>
</dbReference>
<dbReference type="Ensembl" id="ENSPMGT00000000674.1">
    <property type="protein sequence ID" value="ENSPMGP00000000642.1"/>
    <property type="gene ID" value="ENSPMGG00000000598.1"/>
</dbReference>
<evidence type="ECO:0000313" key="5">
    <source>
        <dbReference type="Proteomes" id="UP000261520"/>
    </source>
</evidence>
<dbReference type="Pfam" id="PF00431">
    <property type="entry name" value="CUB"/>
    <property type="match status" value="1"/>
</dbReference>
<dbReference type="AlphaFoldDB" id="A0A3B3Z7Q9"/>
<dbReference type="PROSITE" id="PS01180">
    <property type="entry name" value="CUB"/>
    <property type="match status" value="1"/>
</dbReference>